<dbReference type="InterPro" id="IPR030382">
    <property type="entry name" value="MeTrfase_TRM5/TYW2"/>
</dbReference>
<evidence type="ECO:0000313" key="12">
    <source>
        <dbReference type="EMBL" id="UYV78061.1"/>
    </source>
</evidence>
<dbReference type="PROSITE" id="PS51684">
    <property type="entry name" value="SAM_MT_TRM5_TYW2"/>
    <property type="match status" value="1"/>
</dbReference>
<dbReference type="PANTHER" id="PTHR23245:SF36">
    <property type="entry name" value="TRNA (GUANINE(37)-N1)-METHYLTRANSFERASE"/>
    <property type="match status" value="1"/>
</dbReference>
<evidence type="ECO:0000259" key="11">
    <source>
        <dbReference type="PROSITE" id="PS51684"/>
    </source>
</evidence>
<comment type="similarity">
    <text evidence="1">Belongs to the class I-like SAM-binding methyltransferase superfamily. TRM5/TYW2 family.</text>
</comment>
<name>A0ABY6LCV5_9ARAC</name>
<organism evidence="12 13">
    <name type="scientific">Cordylochernes scorpioides</name>
    <dbReference type="NCBI Taxonomy" id="51811"/>
    <lineage>
        <taxon>Eukaryota</taxon>
        <taxon>Metazoa</taxon>
        <taxon>Ecdysozoa</taxon>
        <taxon>Arthropoda</taxon>
        <taxon>Chelicerata</taxon>
        <taxon>Arachnida</taxon>
        <taxon>Pseudoscorpiones</taxon>
        <taxon>Cheliferoidea</taxon>
        <taxon>Chernetidae</taxon>
        <taxon>Cordylochernes</taxon>
    </lineage>
</organism>
<evidence type="ECO:0000256" key="5">
    <source>
        <dbReference type="ARBA" id="ARBA00022691"/>
    </source>
</evidence>
<dbReference type="InterPro" id="IPR056743">
    <property type="entry name" value="TRM5-TYW2-like_MTfase"/>
</dbReference>
<evidence type="ECO:0000256" key="4">
    <source>
        <dbReference type="ARBA" id="ARBA00022679"/>
    </source>
</evidence>
<dbReference type="HAMAP" id="MF_03152">
    <property type="entry name" value="TRM5"/>
    <property type="match status" value="1"/>
</dbReference>
<keyword evidence="8 10" id="KW-0539">Nucleus</keyword>
<comment type="similarity">
    <text evidence="10">Belongs to the TRM5 / TYW2 family.</text>
</comment>
<evidence type="ECO:0000256" key="9">
    <source>
        <dbReference type="ARBA" id="ARBA00045951"/>
    </source>
</evidence>
<keyword evidence="7 10" id="KW-0496">Mitochondrion</keyword>
<evidence type="ECO:0000256" key="2">
    <source>
        <dbReference type="ARBA" id="ARBA00022490"/>
    </source>
</evidence>
<comment type="function">
    <text evidence="10">Specifically methylates the N1 position of guanosine-37 in various cytoplasmic and mitochondrial tRNAs. Methylation is not dependent on the nature of the nucleoside 5' of the target nucleoside. This is the first step in the biosynthesis of wybutosine (yW), a modified base adjacent to the anticodon of tRNAs and required for accurate decoding.</text>
</comment>
<dbReference type="Gene3D" id="3.40.50.150">
    <property type="entry name" value="Vaccinia Virus protein VP39"/>
    <property type="match status" value="1"/>
</dbReference>
<reference evidence="12 13" key="1">
    <citation type="submission" date="2022-01" db="EMBL/GenBank/DDBJ databases">
        <title>A chromosomal length assembly of Cordylochernes scorpioides.</title>
        <authorList>
            <person name="Zeh D."/>
            <person name="Zeh J."/>
        </authorList>
    </citation>
    <scope>NUCLEOTIDE SEQUENCE [LARGE SCALE GENOMIC DNA]</scope>
    <source>
        <strain evidence="12">IN4F17</strain>
        <tissue evidence="12">Whole Body</tissue>
    </source>
</reference>
<evidence type="ECO:0000256" key="3">
    <source>
        <dbReference type="ARBA" id="ARBA00022603"/>
    </source>
</evidence>
<evidence type="ECO:0000256" key="8">
    <source>
        <dbReference type="ARBA" id="ARBA00023242"/>
    </source>
</evidence>
<comment type="subunit">
    <text evidence="10">Monomer.</text>
</comment>
<accession>A0ABY6LCV5</accession>
<dbReference type="SUPFAM" id="SSF53335">
    <property type="entry name" value="S-adenosyl-L-methionine-dependent methyltransferases"/>
    <property type="match status" value="1"/>
</dbReference>
<sequence>MSADKVLEPPSIVRNMKVLNPELFHKRVSIPYVECPTVSLQTINKFFHPCFLKLYKINIVERIDDIKSMLLLDPEKIDQINEILKKKVDILKELNIENVKWKEIDINFDNWSISDIMKAILPPNTSITSYSKIGHIIHLNLKDEHQEYKNIIGEIYLNKIISCKTVINKLDNIDSTFRNFKVEILAGSPELVTTVKEEGCTFKLDFEKGYWNPRLGTEHKRIITKLMKGDILFDVFAGIGPFAIPIARKKCFAYANDLNPHSYKWLLENIKINKMEKSIQAYNLDGRDFIQTVIKDKIVDYLNCPNYDIKRVHITMNLPAMAIEFIDAFKGILSEKTEYLPTIHLYCFVKNAEDSKKEAVAMLRNKMQCDADILEVMDVRTVAPKKDMIRITFQPPMDYLVEEEEANQPPCKRPHLEKVENIQHHFSQKVGLVKALIYRAFTLINDTTKRNIEINNIKKELINEDFPIKLIDRIIEDMNQKYENNTLIQNLKCKNKEAKFITLPFINQKFARYLTNIFKKYEKINIAWKPCNPISQYINNHKNTHIPNRAGLIYEVKCEKCDQCYAGQTSRTLKERMKNHEYALKWDKIENSALVEHRKITGHNNFNLKETKILDYEKNYFKRQFKEAFFIQKKCATINRMEERGNINSSSLLLFVLYAKLCFFET</sequence>
<feature type="binding site" evidence="10">
    <location>
        <position position="219"/>
    </location>
    <ligand>
        <name>S-adenosyl-L-methionine</name>
        <dbReference type="ChEBI" id="CHEBI:59789"/>
    </ligand>
</feature>
<dbReference type="InterPro" id="IPR025792">
    <property type="entry name" value="tRNA_Gua_MeTrfase_euk"/>
</dbReference>
<dbReference type="EMBL" id="CP092877">
    <property type="protein sequence ID" value="UYV78061.1"/>
    <property type="molecule type" value="Genomic_DNA"/>
</dbReference>
<feature type="binding site" evidence="10">
    <location>
        <begin position="285"/>
        <end position="286"/>
    </location>
    <ligand>
        <name>S-adenosyl-L-methionine</name>
        <dbReference type="ChEBI" id="CHEBI:59789"/>
    </ligand>
</feature>
<feature type="domain" description="SAM-dependent methyltransferase TRM5/TYW2-type" evidence="11">
    <location>
        <begin position="130"/>
        <end position="397"/>
    </location>
</feature>
<evidence type="ECO:0000256" key="10">
    <source>
        <dbReference type="HAMAP-Rule" id="MF_03152"/>
    </source>
</evidence>
<dbReference type="InterPro" id="IPR058912">
    <property type="entry name" value="HTH_animal"/>
</dbReference>
<dbReference type="InterPro" id="IPR035901">
    <property type="entry name" value="GIY-YIG_endonuc_sf"/>
</dbReference>
<keyword evidence="3 10" id="KW-0489">Methyltransferase</keyword>
<evidence type="ECO:0000256" key="1">
    <source>
        <dbReference type="ARBA" id="ARBA00009775"/>
    </source>
</evidence>
<dbReference type="Pfam" id="PF26215">
    <property type="entry name" value="HTH_animal"/>
    <property type="match status" value="1"/>
</dbReference>
<feature type="binding site" evidence="10">
    <location>
        <position position="317"/>
    </location>
    <ligand>
        <name>S-adenosyl-L-methionine</name>
        <dbReference type="ChEBI" id="CHEBI:59789"/>
    </ligand>
</feature>
<keyword evidence="2 10" id="KW-0963">Cytoplasm</keyword>
<dbReference type="InterPro" id="IPR056744">
    <property type="entry name" value="TRM5/TYW2-like_N"/>
</dbReference>
<feature type="binding site" evidence="10">
    <location>
        <begin position="257"/>
        <end position="258"/>
    </location>
    <ligand>
        <name>S-adenosyl-L-methionine</name>
        <dbReference type="ChEBI" id="CHEBI:59789"/>
    </ligand>
</feature>
<gene>
    <name evidence="12" type="ORF">LAZ67_15003339</name>
</gene>
<protein>
    <recommendedName>
        <fullName evidence="10">tRNA (guanine(37)-N1)-methyltransferase</fullName>
        <ecNumber evidence="10">2.1.1.228</ecNumber>
    </recommendedName>
    <alternativeName>
        <fullName evidence="10">M1G-methyltransferase</fullName>
    </alternativeName>
    <alternativeName>
        <fullName evidence="10">tRNA [GM37] methyltransferase</fullName>
    </alternativeName>
    <alternativeName>
        <fullName evidence="10">tRNA methyltransferase 5 homolog</fullName>
    </alternativeName>
</protein>
<dbReference type="Gene3D" id="3.30.300.110">
    <property type="entry name" value="Met-10+ protein-like domains"/>
    <property type="match status" value="1"/>
</dbReference>
<keyword evidence="6 10" id="KW-0819">tRNA processing</keyword>
<keyword evidence="4 10" id="KW-0808">Transferase</keyword>
<dbReference type="Pfam" id="PF02475">
    <property type="entry name" value="TRM5-TYW2_MTfase"/>
    <property type="match status" value="1"/>
</dbReference>
<comment type="subcellular location">
    <subcellularLocation>
        <location evidence="10">Mitochondrion matrix</location>
    </subcellularLocation>
    <subcellularLocation>
        <location evidence="10">Nucleus</location>
    </subcellularLocation>
    <subcellularLocation>
        <location evidence="10">Cytoplasm</location>
    </subcellularLocation>
    <text evidence="10">Predominantly in the mitochondria and in the nucleus.</text>
</comment>
<dbReference type="EC" id="2.1.1.228" evidence="10"/>
<dbReference type="Proteomes" id="UP001235939">
    <property type="component" value="Chromosome 15"/>
</dbReference>
<evidence type="ECO:0000256" key="7">
    <source>
        <dbReference type="ARBA" id="ARBA00023128"/>
    </source>
</evidence>
<dbReference type="CDD" id="cd10442">
    <property type="entry name" value="GIY-YIG_PLEs"/>
    <property type="match status" value="1"/>
</dbReference>
<dbReference type="Pfam" id="PF25133">
    <property type="entry name" value="TYW2_N_2"/>
    <property type="match status" value="1"/>
</dbReference>
<keyword evidence="13" id="KW-1185">Reference proteome</keyword>
<comment type="catalytic activity">
    <reaction evidence="10">
        <text>guanosine(37) in tRNA + S-adenosyl-L-methionine = N(1)-methylguanosine(37) in tRNA + S-adenosyl-L-homocysteine + H(+)</text>
        <dbReference type="Rhea" id="RHEA:36899"/>
        <dbReference type="Rhea" id="RHEA-COMP:10145"/>
        <dbReference type="Rhea" id="RHEA-COMP:10147"/>
        <dbReference type="ChEBI" id="CHEBI:15378"/>
        <dbReference type="ChEBI" id="CHEBI:57856"/>
        <dbReference type="ChEBI" id="CHEBI:59789"/>
        <dbReference type="ChEBI" id="CHEBI:73542"/>
        <dbReference type="ChEBI" id="CHEBI:74269"/>
        <dbReference type="EC" id="2.1.1.228"/>
    </reaction>
</comment>
<dbReference type="PANTHER" id="PTHR23245">
    <property type="entry name" value="TRNA METHYLTRANSFERASE"/>
    <property type="match status" value="1"/>
</dbReference>
<dbReference type="Gene3D" id="3.40.1440.10">
    <property type="entry name" value="GIY-YIG endonuclease"/>
    <property type="match status" value="1"/>
</dbReference>
<evidence type="ECO:0000313" key="13">
    <source>
        <dbReference type="Proteomes" id="UP001235939"/>
    </source>
</evidence>
<dbReference type="InterPro" id="IPR029063">
    <property type="entry name" value="SAM-dependent_MTases_sf"/>
</dbReference>
<keyword evidence="5 10" id="KW-0949">S-adenosyl-L-methionine</keyword>
<proteinExistence type="inferred from homology"/>
<evidence type="ECO:0000256" key="6">
    <source>
        <dbReference type="ARBA" id="ARBA00022694"/>
    </source>
</evidence>
<comment type="function">
    <text evidence="9">Involved in mitochondrial tRNA methylation. Specifically methylates the N1 position of guanosine-37 in various tRNAs. Methylation is not dependent on the nature of the nucleoside 5' of the target nucleoside. This is the first step in the biosynthesis of wybutosine (yW), a modified base adjacent to the anticodon of tRNAs and required for accurate decoding.</text>
</comment>